<dbReference type="InterPro" id="IPR036388">
    <property type="entry name" value="WH-like_DNA-bd_sf"/>
</dbReference>
<reference evidence="7" key="1">
    <citation type="submission" date="2023-08" db="EMBL/GenBank/DDBJ databases">
        <authorList>
            <person name="Audoor S."/>
            <person name="Bilcke G."/>
        </authorList>
    </citation>
    <scope>NUCLEOTIDE SEQUENCE</scope>
</reference>
<dbReference type="FunFam" id="1.10.10.10:FF:000479">
    <property type="entry name" value="Predicted protein"/>
    <property type="match status" value="1"/>
</dbReference>
<comment type="similarity">
    <text evidence="4">Belongs to the HSF family.</text>
</comment>
<dbReference type="GO" id="GO:0043565">
    <property type="term" value="F:sequence-specific DNA binding"/>
    <property type="evidence" value="ECO:0007669"/>
    <property type="project" value="InterPro"/>
</dbReference>
<keyword evidence="3" id="KW-0539">Nucleus</keyword>
<feature type="region of interest" description="Disordered" evidence="5">
    <location>
        <begin position="1"/>
        <end position="29"/>
    </location>
</feature>
<dbReference type="AlphaFoldDB" id="A0AAD2CIT3"/>
<proteinExistence type="inferred from homology"/>
<dbReference type="SMART" id="SM00415">
    <property type="entry name" value="HSF"/>
    <property type="match status" value="1"/>
</dbReference>
<sequence>MVEQVEQKRLRGGNASQVEQASKRRRLDSSLDVLSDTAATASKVNSETSKSGPSLQPFPYFYYCDHSRVEDPDPFKPLTAPGRVPNFPAKMMAILSRPEYSDIVTWLDHGRAWKVLKSHQFETEVIPKFFEHAKFSSFIRQANGWGFRRITQGKDRNAYYNELFLRGLPHLCKQMKRHGVSEKQSADPDHEPDFYKISEEHPLPVEGPDDESILLPHILTEGPKARMPVFFHRKKTTRPVSPDVSKTVLNSQTFAGSPSLLSYTTHPHSPSMLPAASIAPRAMPVHPVGFPMSQDNHIMTSLLASRNGHKDHAPARISPLLQSSVGHQMTGLPITPNLAQLDPSTQYAAGFAAAAAMTQAHFRSILGHALASIPPTVPK</sequence>
<comment type="caution">
    <text evidence="7">The sequence shown here is derived from an EMBL/GenBank/DDBJ whole genome shotgun (WGS) entry which is preliminary data.</text>
</comment>
<feature type="domain" description="HSF-type DNA-binding" evidence="6">
    <location>
        <begin position="83"/>
        <end position="178"/>
    </location>
</feature>
<evidence type="ECO:0000256" key="4">
    <source>
        <dbReference type="RuleBase" id="RU004020"/>
    </source>
</evidence>
<dbReference type="PANTHER" id="PTHR10015">
    <property type="entry name" value="HEAT SHOCK TRANSCRIPTION FACTOR"/>
    <property type="match status" value="1"/>
</dbReference>
<dbReference type="PANTHER" id="PTHR10015:SF206">
    <property type="entry name" value="HSF-TYPE DNA-BINDING DOMAIN-CONTAINING PROTEIN"/>
    <property type="match status" value="1"/>
</dbReference>
<dbReference type="Gene3D" id="1.10.10.10">
    <property type="entry name" value="Winged helix-like DNA-binding domain superfamily/Winged helix DNA-binding domain"/>
    <property type="match status" value="1"/>
</dbReference>
<comment type="subcellular location">
    <subcellularLocation>
        <location evidence="1">Nucleus</location>
    </subcellularLocation>
</comment>
<evidence type="ECO:0000313" key="8">
    <source>
        <dbReference type="Proteomes" id="UP001295423"/>
    </source>
</evidence>
<evidence type="ECO:0000256" key="2">
    <source>
        <dbReference type="ARBA" id="ARBA00023125"/>
    </source>
</evidence>
<dbReference type="PRINTS" id="PR00056">
    <property type="entry name" value="HSFDOMAIN"/>
</dbReference>
<dbReference type="GO" id="GO:0005634">
    <property type="term" value="C:nucleus"/>
    <property type="evidence" value="ECO:0007669"/>
    <property type="project" value="UniProtKB-SubCell"/>
</dbReference>
<evidence type="ECO:0000256" key="5">
    <source>
        <dbReference type="SAM" id="MobiDB-lite"/>
    </source>
</evidence>
<evidence type="ECO:0000256" key="3">
    <source>
        <dbReference type="ARBA" id="ARBA00023242"/>
    </source>
</evidence>
<accession>A0AAD2CIT3</accession>
<keyword evidence="8" id="KW-1185">Reference proteome</keyword>
<evidence type="ECO:0000313" key="7">
    <source>
        <dbReference type="EMBL" id="CAJ1934300.1"/>
    </source>
</evidence>
<name>A0AAD2CIT3_9STRA</name>
<dbReference type="Proteomes" id="UP001295423">
    <property type="component" value="Unassembled WGS sequence"/>
</dbReference>
<evidence type="ECO:0000259" key="6">
    <source>
        <dbReference type="SMART" id="SM00415"/>
    </source>
</evidence>
<dbReference type="SUPFAM" id="SSF46785">
    <property type="entry name" value="Winged helix' DNA-binding domain"/>
    <property type="match status" value="1"/>
</dbReference>
<dbReference type="GO" id="GO:0003700">
    <property type="term" value="F:DNA-binding transcription factor activity"/>
    <property type="evidence" value="ECO:0007669"/>
    <property type="project" value="InterPro"/>
</dbReference>
<dbReference type="Pfam" id="PF00447">
    <property type="entry name" value="HSF_DNA-bind"/>
    <property type="match status" value="1"/>
</dbReference>
<protein>
    <recommendedName>
        <fullName evidence="6">HSF-type DNA-binding domain-containing protein</fullName>
    </recommendedName>
</protein>
<evidence type="ECO:0000256" key="1">
    <source>
        <dbReference type="ARBA" id="ARBA00004123"/>
    </source>
</evidence>
<organism evidence="7 8">
    <name type="scientific">Cylindrotheca closterium</name>
    <dbReference type="NCBI Taxonomy" id="2856"/>
    <lineage>
        <taxon>Eukaryota</taxon>
        <taxon>Sar</taxon>
        <taxon>Stramenopiles</taxon>
        <taxon>Ochrophyta</taxon>
        <taxon>Bacillariophyta</taxon>
        <taxon>Bacillariophyceae</taxon>
        <taxon>Bacillariophycidae</taxon>
        <taxon>Bacillariales</taxon>
        <taxon>Bacillariaceae</taxon>
        <taxon>Cylindrotheca</taxon>
    </lineage>
</organism>
<keyword evidence="2" id="KW-0238">DNA-binding</keyword>
<dbReference type="EMBL" id="CAKOGP040000335">
    <property type="protein sequence ID" value="CAJ1934300.1"/>
    <property type="molecule type" value="Genomic_DNA"/>
</dbReference>
<dbReference type="InterPro" id="IPR000232">
    <property type="entry name" value="HSF_DNA-bd"/>
</dbReference>
<gene>
    <name evidence="7" type="ORF">CYCCA115_LOCUS3687</name>
</gene>
<dbReference type="InterPro" id="IPR036390">
    <property type="entry name" value="WH_DNA-bd_sf"/>
</dbReference>